<keyword evidence="2" id="KW-0285">Flavoprotein</keyword>
<evidence type="ECO:0000256" key="1">
    <source>
        <dbReference type="ARBA" id="ARBA00018719"/>
    </source>
</evidence>
<dbReference type="AlphaFoldDB" id="A0A1H0KBJ7"/>
<evidence type="ECO:0000256" key="2">
    <source>
        <dbReference type="ARBA" id="ARBA00022630"/>
    </source>
</evidence>
<dbReference type="Gene3D" id="3.50.50.60">
    <property type="entry name" value="FAD/NAD(P)-binding domain"/>
    <property type="match status" value="2"/>
</dbReference>
<dbReference type="Pfam" id="PF07992">
    <property type="entry name" value="Pyr_redox_2"/>
    <property type="match status" value="1"/>
</dbReference>
<dbReference type="InterPro" id="IPR050097">
    <property type="entry name" value="Ferredoxin-NADP_redctase_2"/>
</dbReference>
<dbReference type="OrthoDB" id="9786503at2"/>
<evidence type="ECO:0000313" key="5">
    <source>
        <dbReference type="EMBL" id="SDO53131.1"/>
    </source>
</evidence>
<evidence type="ECO:0000259" key="4">
    <source>
        <dbReference type="Pfam" id="PF07992"/>
    </source>
</evidence>
<name>A0A1H0KBJ7_9HYPH</name>
<keyword evidence="3" id="KW-0560">Oxidoreductase</keyword>
<reference evidence="5 6" key="1">
    <citation type="submission" date="2016-10" db="EMBL/GenBank/DDBJ databases">
        <authorList>
            <person name="de Groot N.N."/>
        </authorList>
    </citation>
    <scope>NUCLEOTIDE SEQUENCE [LARGE SCALE GENOMIC DNA]</scope>
    <source>
        <strain evidence="6">L7-484,KACC 16230,DSM 25025</strain>
    </source>
</reference>
<organism evidence="5 6">
    <name type="scientific">Aureimonas jatrophae</name>
    <dbReference type="NCBI Taxonomy" id="1166073"/>
    <lineage>
        <taxon>Bacteria</taxon>
        <taxon>Pseudomonadati</taxon>
        <taxon>Pseudomonadota</taxon>
        <taxon>Alphaproteobacteria</taxon>
        <taxon>Hyphomicrobiales</taxon>
        <taxon>Aurantimonadaceae</taxon>
        <taxon>Aureimonas</taxon>
    </lineage>
</organism>
<feature type="domain" description="FAD/NAD(P)-binding" evidence="4">
    <location>
        <begin position="3"/>
        <end position="277"/>
    </location>
</feature>
<dbReference type="InterPro" id="IPR036188">
    <property type="entry name" value="FAD/NAD-bd_sf"/>
</dbReference>
<evidence type="ECO:0000313" key="6">
    <source>
        <dbReference type="Proteomes" id="UP000198793"/>
    </source>
</evidence>
<dbReference type="EMBL" id="FNIT01000007">
    <property type="protein sequence ID" value="SDO53131.1"/>
    <property type="molecule type" value="Genomic_DNA"/>
</dbReference>
<dbReference type="Proteomes" id="UP000198793">
    <property type="component" value="Unassembled WGS sequence"/>
</dbReference>
<sequence>MPYDAIVIGGSFAGLSAALYLGRARVHVCVLDTGAPRNRFTNHSHGLFGHDGSDPASMLGTMRKQLSAYPTVQLVDGAAVDVGRERGAFVVRLADGRTVKGLQLLLASGITDILPDLPGVAERWGRSVIHCPYCHGYEFADRNLGVLASSPLSVHQAQLIPEWGPTTFFTDGQTVEPDAIEALTARGVSVERERVVGLEGNGPLLSAVRLADGRSIPIDALYIGPRYRFSSDIAERLGCAIEAGPLGPVLKVDEMKATSVAGVFAAGDVTRMGHTVTFACADGVMAALAIHRSRVFPKVAA</sequence>
<dbReference type="PANTHER" id="PTHR48105">
    <property type="entry name" value="THIOREDOXIN REDUCTASE 1-RELATED-RELATED"/>
    <property type="match status" value="1"/>
</dbReference>
<dbReference type="GO" id="GO:0016491">
    <property type="term" value="F:oxidoreductase activity"/>
    <property type="evidence" value="ECO:0007669"/>
    <property type="project" value="UniProtKB-KW"/>
</dbReference>
<dbReference type="InterPro" id="IPR023753">
    <property type="entry name" value="FAD/NAD-binding_dom"/>
</dbReference>
<evidence type="ECO:0000256" key="3">
    <source>
        <dbReference type="ARBA" id="ARBA00023002"/>
    </source>
</evidence>
<keyword evidence="6" id="KW-1185">Reference proteome</keyword>
<proteinExistence type="predicted"/>
<dbReference type="RefSeq" id="WP_090675271.1">
    <property type="nucleotide sequence ID" value="NZ_FNIT01000007.1"/>
</dbReference>
<dbReference type="SUPFAM" id="SSF51905">
    <property type="entry name" value="FAD/NAD(P)-binding domain"/>
    <property type="match status" value="1"/>
</dbReference>
<dbReference type="STRING" id="1166073.SAMN05192530_107187"/>
<gene>
    <name evidence="5" type="ORF">SAMN05192530_107187</name>
</gene>
<dbReference type="PRINTS" id="PR00469">
    <property type="entry name" value="PNDRDTASEII"/>
</dbReference>
<protein>
    <recommendedName>
        <fullName evidence="1">Thioredoxin reductase</fullName>
    </recommendedName>
</protein>
<dbReference type="PRINTS" id="PR00368">
    <property type="entry name" value="FADPNR"/>
</dbReference>
<accession>A0A1H0KBJ7</accession>